<sequence length="329" mass="39054">MDFKEKLKNWDKDVSDYNPWKNDKGVRLINDFLKCLIQPNNEFSWIEPNGEKYKPATRYIIPTHVQGDYENAILYQCLYNPGVADSIWKLQDANIHEFIEHAKNEENYLKRLFSDNQNFSEVDVRNKIVQKDNILYQEIELILGKFSKKPDYQSLKEFINRECYYIRSYYSALLGERGKGRTLLDKALNSLLEDWDNLENYQELRICNLELVPFASRKKGDITLSKVPKTFTDFTVSIILKRISNHLKGNSERPVFVFRSRKEWFERINIFINSEFGMSEPFDIANSELIDYFYEFSSQNAVLSRNNILKARRKIREDEFNSGFLSLFK</sequence>
<evidence type="ECO:0000313" key="2">
    <source>
        <dbReference type="Proteomes" id="UP000289921"/>
    </source>
</evidence>
<comment type="caution">
    <text evidence="1">The sequence shown here is derived from an EMBL/GenBank/DDBJ whole genome shotgun (WGS) entry which is preliminary data.</text>
</comment>
<dbReference type="RefSeq" id="WP_129313723.1">
    <property type="nucleotide sequence ID" value="NZ_QEWK01000005.1"/>
</dbReference>
<proteinExistence type="predicted"/>
<protein>
    <submittedName>
        <fullName evidence="1">Uncharacterized protein</fullName>
    </submittedName>
</protein>
<dbReference type="AlphaFoldDB" id="A0A4Q2FI44"/>
<organism evidence="1 2">
    <name type="scientific">Streptococcus oralis</name>
    <dbReference type="NCBI Taxonomy" id="1303"/>
    <lineage>
        <taxon>Bacteria</taxon>
        <taxon>Bacillati</taxon>
        <taxon>Bacillota</taxon>
        <taxon>Bacilli</taxon>
        <taxon>Lactobacillales</taxon>
        <taxon>Streptococcaceae</taxon>
        <taxon>Streptococcus</taxon>
    </lineage>
</organism>
<name>A0A4Q2FI44_STROR</name>
<evidence type="ECO:0000313" key="1">
    <source>
        <dbReference type="EMBL" id="RXX20778.1"/>
    </source>
</evidence>
<dbReference type="EMBL" id="QEWK01000005">
    <property type="protein sequence ID" value="RXX20778.1"/>
    <property type="molecule type" value="Genomic_DNA"/>
</dbReference>
<reference evidence="1 2" key="1">
    <citation type="submission" date="2018-05" db="EMBL/GenBank/DDBJ databases">
        <title>Streptococcus from otitis media.</title>
        <authorList>
            <person name="Wayes A.M."/>
            <person name="Jakubovics N.S."/>
        </authorList>
    </citation>
    <scope>NUCLEOTIDE SEQUENCE [LARGE SCALE GENOMIC DNA]</scope>
    <source>
        <strain evidence="1 2">NU39</strain>
    </source>
</reference>
<dbReference type="Proteomes" id="UP000289921">
    <property type="component" value="Unassembled WGS sequence"/>
</dbReference>
<gene>
    <name evidence="1" type="ORF">DF217_08595</name>
</gene>
<accession>A0A4Q2FI44</accession>